<dbReference type="OrthoDB" id="5586015at2759"/>
<dbReference type="Proteomes" id="UP000054485">
    <property type="component" value="Unassembled WGS sequence"/>
</dbReference>
<feature type="non-terminal residue" evidence="1">
    <location>
        <position position="52"/>
    </location>
</feature>
<proteinExistence type="predicted"/>
<dbReference type="InParanoid" id="A0A0C9ZW68"/>
<protein>
    <submittedName>
        <fullName evidence="1">Uncharacterized protein</fullName>
    </submittedName>
</protein>
<sequence>VSQGSLFALLQSGNNPDAPHGLGFIEPVMAQLVDEVEVLQANVEGLRSFGES</sequence>
<dbReference type="HOGENOM" id="CLU_3093272_0_0_1"/>
<dbReference type="EMBL" id="KN835890">
    <property type="protein sequence ID" value="KIK33681.1"/>
    <property type="molecule type" value="Genomic_DNA"/>
</dbReference>
<accession>A0A0C9ZW68</accession>
<name>A0A0C9ZW68_9AGAM</name>
<reference evidence="1 2" key="1">
    <citation type="submission" date="2014-04" db="EMBL/GenBank/DDBJ databases">
        <authorList>
            <consortium name="DOE Joint Genome Institute"/>
            <person name="Kuo A."/>
            <person name="Ruytinx J."/>
            <person name="Rineau F."/>
            <person name="Colpaert J."/>
            <person name="Kohler A."/>
            <person name="Nagy L.G."/>
            <person name="Floudas D."/>
            <person name="Copeland A."/>
            <person name="Barry K.W."/>
            <person name="Cichocki N."/>
            <person name="Veneault-Fourrey C."/>
            <person name="LaButti K."/>
            <person name="Lindquist E.A."/>
            <person name="Lipzen A."/>
            <person name="Lundell T."/>
            <person name="Morin E."/>
            <person name="Murat C."/>
            <person name="Sun H."/>
            <person name="Tunlid A."/>
            <person name="Henrissat B."/>
            <person name="Grigoriev I.V."/>
            <person name="Hibbett D.S."/>
            <person name="Martin F."/>
            <person name="Nordberg H.P."/>
            <person name="Cantor M.N."/>
            <person name="Hua S.X."/>
        </authorList>
    </citation>
    <scope>NUCLEOTIDE SEQUENCE [LARGE SCALE GENOMIC DNA]</scope>
    <source>
        <strain evidence="1 2">UH-Slu-Lm8-n1</strain>
    </source>
</reference>
<dbReference type="STRING" id="930992.A0A0C9ZW68"/>
<gene>
    <name evidence="1" type="ORF">CY34DRAFT_68936</name>
</gene>
<organism evidence="1 2">
    <name type="scientific">Suillus luteus UH-Slu-Lm8-n1</name>
    <dbReference type="NCBI Taxonomy" id="930992"/>
    <lineage>
        <taxon>Eukaryota</taxon>
        <taxon>Fungi</taxon>
        <taxon>Dikarya</taxon>
        <taxon>Basidiomycota</taxon>
        <taxon>Agaricomycotina</taxon>
        <taxon>Agaricomycetes</taxon>
        <taxon>Agaricomycetidae</taxon>
        <taxon>Boletales</taxon>
        <taxon>Suillineae</taxon>
        <taxon>Suillaceae</taxon>
        <taxon>Suillus</taxon>
    </lineage>
</organism>
<evidence type="ECO:0000313" key="2">
    <source>
        <dbReference type="Proteomes" id="UP000054485"/>
    </source>
</evidence>
<dbReference type="AlphaFoldDB" id="A0A0C9ZW68"/>
<reference evidence="2" key="2">
    <citation type="submission" date="2015-01" db="EMBL/GenBank/DDBJ databases">
        <title>Evolutionary Origins and Diversification of the Mycorrhizal Mutualists.</title>
        <authorList>
            <consortium name="DOE Joint Genome Institute"/>
            <consortium name="Mycorrhizal Genomics Consortium"/>
            <person name="Kohler A."/>
            <person name="Kuo A."/>
            <person name="Nagy L.G."/>
            <person name="Floudas D."/>
            <person name="Copeland A."/>
            <person name="Barry K.W."/>
            <person name="Cichocki N."/>
            <person name="Veneault-Fourrey C."/>
            <person name="LaButti K."/>
            <person name="Lindquist E.A."/>
            <person name="Lipzen A."/>
            <person name="Lundell T."/>
            <person name="Morin E."/>
            <person name="Murat C."/>
            <person name="Riley R."/>
            <person name="Ohm R."/>
            <person name="Sun H."/>
            <person name="Tunlid A."/>
            <person name="Henrissat B."/>
            <person name="Grigoriev I.V."/>
            <person name="Hibbett D.S."/>
            <person name="Martin F."/>
        </authorList>
    </citation>
    <scope>NUCLEOTIDE SEQUENCE [LARGE SCALE GENOMIC DNA]</scope>
    <source>
        <strain evidence="2">UH-Slu-Lm8-n1</strain>
    </source>
</reference>
<feature type="non-terminal residue" evidence="1">
    <location>
        <position position="1"/>
    </location>
</feature>
<evidence type="ECO:0000313" key="1">
    <source>
        <dbReference type="EMBL" id="KIK33681.1"/>
    </source>
</evidence>
<keyword evidence="2" id="KW-1185">Reference proteome</keyword>